<name>X0V6H4_9ZZZZ</name>
<comment type="caution">
    <text evidence="1">The sequence shown here is derived from an EMBL/GenBank/DDBJ whole genome shotgun (WGS) entry which is preliminary data.</text>
</comment>
<protein>
    <recommendedName>
        <fullName evidence="2">Tetratricopeptide repeat protein</fullName>
    </recommendedName>
</protein>
<proteinExistence type="predicted"/>
<accession>X0V6H4</accession>
<evidence type="ECO:0008006" key="2">
    <source>
        <dbReference type="Google" id="ProtNLM"/>
    </source>
</evidence>
<reference evidence="1" key="1">
    <citation type="journal article" date="2014" name="Front. Microbiol.">
        <title>High frequency of phylogenetically diverse reductive dehalogenase-homologous genes in deep subseafloor sedimentary metagenomes.</title>
        <authorList>
            <person name="Kawai M."/>
            <person name="Futagami T."/>
            <person name="Toyoda A."/>
            <person name="Takaki Y."/>
            <person name="Nishi S."/>
            <person name="Hori S."/>
            <person name="Arai W."/>
            <person name="Tsubouchi T."/>
            <person name="Morono Y."/>
            <person name="Uchiyama I."/>
            <person name="Ito T."/>
            <person name="Fujiyama A."/>
            <person name="Inagaki F."/>
            <person name="Takami H."/>
        </authorList>
    </citation>
    <scope>NUCLEOTIDE SEQUENCE</scope>
    <source>
        <strain evidence="1">Expedition CK06-06</strain>
    </source>
</reference>
<dbReference type="Gene3D" id="1.25.40.10">
    <property type="entry name" value="Tetratricopeptide repeat domain"/>
    <property type="match status" value="1"/>
</dbReference>
<dbReference type="InterPro" id="IPR011990">
    <property type="entry name" value="TPR-like_helical_dom_sf"/>
</dbReference>
<organism evidence="1">
    <name type="scientific">marine sediment metagenome</name>
    <dbReference type="NCBI Taxonomy" id="412755"/>
    <lineage>
        <taxon>unclassified sequences</taxon>
        <taxon>metagenomes</taxon>
        <taxon>ecological metagenomes</taxon>
    </lineage>
</organism>
<dbReference type="SUPFAM" id="SSF48452">
    <property type="entry name" value="TPR-like"/>
    <property type="match status" value="1"/>
</dbReference>
<sequence>MKKIAFLLVFVAVFWGCQTFSPSYKSGTEAAINKDWDEAVKHYERAVLGDPKNSVYRLALMRARVAAGYDHLYKARQLAAENKKEEALREYDMALTYDPASKVIAE</sequence>
<evidence type="ECO:0000313" key="1">
    <source>
        <dbReference type="EMBL" id="GAG13794.1"/>
    </source>
</evidence>
<dbReference type="AlphaFoldDB" id="X0V6H4"/>
<gene>
    <name evidence="1" type="ORF">S01H1_35914</name>
</gene>
<dbReference type="EMBL" id="BARS01022465">
    <property type="protein sequence ID" value="GAG13794.1"/>
    <property type="molecule type" value="Genomic_DNA"/>
</dbReference>
<feature type="non-terminal residue" evidence="1">
    <location>
        <position position="106"/>
    </location>
</feature>